<dbReference type="EMBL" id="MU157854">
    <property type="protein sequence ID" value="KAF9528305.1"/>
    <property type="molecule type" value="Genomic_DNA"/>
</dbReference>
<sequence length="63" mass="7817">MATLLRRLPFKLSDRLFTHSSSEVPWLDRYSTLVAWRYANIWSNFFYLASWSVTLYFLRHWWL</sequence>
<protein>
    <submittedName>
        <fullName evidence="2">Uncharacterized protein</fullName>
    </submittedName>
</protein>
<evidence type="ECO:0000313" key="2">
    <source>
        <dbReference type="EMBL" id="KAF9528305.1"/>
    </source>
</evidence>
<keyword evidence="1" id="KW-0812">Transmembrane</keyword>
<dbReference type="Proteomes" id="UP000807306">
    <property type="component" value="Unassembled WGS sequence"/>
</dbReference>
<keyword evidence="3" id="KW-1185">Reference proteome</keyword>
<keyword evidence="1" id="KW-1133">Transmembrane helix</keyword>
<evidence type="ECO:0000313" key="3">
    <source>
        <dbReference type="Proteomes" id="UP000807306"/>
    </source>
</evidence>
<gene>
    <name evidence="2" type="ORF">CPB83DRAFT_854813</name>
</gene>
<feature type="transmembrane region" description="Helical" evidence="1">
    <location>
        <begin position="41"/>
        <end position="58"/>
    </location>
</feature>
<accession>A0A9P6JQ67</accession>
<organism evidence="2 3">
    <name type="scientific">Crepidotus variabilis</name>
    <dbReference type="NCBI Taxonomy" id="179855"/>
    <lineage>
        <taxon>Eukaryota</taxon>
        <taxon>Fungi</taxon>
        <taxon>Dikarya</taxon>
        <taxon>Basidiomycota</taxon>
        <taxon>Agaricomycotina</taxon>
        <taxon>Agaricomycetes</taxon>
        <taxon>Agaricomycetidae</taxon>
        <taxon>Agaricales</taxon>
        <taxon>Agaricineae</taxon>
        <taxon>Crepidotaceae</taxon>
        <taxon>Crepidotus</taxon>
    </lineage>
</organism>
<name>A0A9P6JQ67_9AGAR</name>
<evidence type="ECO:0000256" key="1">
    <source>
        <dbReference type="SAM" id="Phobius"/>
    </source>
</evidence>
<feature type="non-terminal residue" evidence="2">
    <location>
        <position position="63"/>
    </location>
</feature>
<comment type="caution">
    <text evidence="2">The sequence shown here is derived from an EMBL/GenBank/DDBJ whole genome shotgun (WGS) entry which is preliminary data.</text>
</comment>
<reference evidence="2" key="1">
    <citation type="submission" date="2020-11" db="EMBL/GenBank/DDBJ databases">
        <authorList>
            <consortium name="DOE Joint Genome Institute"/>
            <person name="Ahrendt S."/>
            <person name="Riley R."/>
            <person name="Andreopoulos W."/>
            <person name="Labutti K."/>
            <person name="Pangilinan J."/>
            <person name="Ruiz-Duenas F.J."/>
            <person name="Barrasa J.M."/>
            <person name="Sanchez-Garcia M."/>
            <person name="Camarero S."/>
            <person name="Miyauchi S."/>
            <person name="Serrano A."/>
            <person name="Linde D."/>
            <person name="Babiker R."/>
            <person name="Drula E."/>
            <person name="Ayuso-Fernandez I."/>
            <person name="Pacheco R."/>
            <person name="Padilla G."/>
            <person name="Ferreira P."/>
            <person name="Barriuso J."/>
            <person name="Kellner H."/>
            <person name="Castanera R."/>
            <person name="Alfaro M."/>
            <person name="Ramirez L."/>
            <person name="Pisabarro A.G."/>
            <person name="Kuo A."/>
            <person name="Tritt A."/>
            <person name="Lipzen A."/>
            <person name="He G."/>
            <person name="Yan M."/>
            <person name="Ng V."/>
            <person name="Cullen D."/>
            <person name="Martin F."/>
            <person name="Rosso M.-N."/>
            <person name="Henrissat B."/>
            <person name="Hibbett D."/>
            <person name="Martinez A.T."/>
            <person name="Grigoriev I.V."/>
        </authorList>
    </citation>
    <scope>NUCLEOTIDE SEQUENCE</scope>
    <source>
        <strain evidence="2">CBS 506.95</strain>
    </source>
</reference>
<proteinExistence type="predicted"/>
<keyword evidence="1" id="KW-0472">Membrane</keyword>
<dbReference type="AlphaFoldDB" id="A0A9P6JQ67"/>